<protein>
    <recommendedName>
        <fullName evidence="1">J domain-containing protein</fullName>
    </recommendedName>
</protein>
<dbReference type="EMBL" id="PGOL01005224">
    <property type="protein sequence ID" value="PKI35721.1"/>
    <property type="molecule type" value="Genomic_DNA"/>
</dbReference>
<keyword evidence="3" id="KW-1185">Reference proteome</keyword>
<reference evidence="2 3" key="1">
    <citation type="submission" date="2017-11" db="EMBL/GenBank/DDBJ databases">
        <title>De-novo sequencing of pomegranate (Punica granatum L.) genome.</title>
        <authorList>
            <person name="Akparov Z."/>
            <person name="Amiraslanov A."/>
            <person name="Hajiyeva S."/>
            <person name="Abbasov M."/>
            <person name="Kaur K."/>
            <person name="Hamwieh A."/>
            <person name="Solovyev V."/>
            <person name="Salamov A."/>
            <person name="Braich B."/>
            <person name="Kosarev P."/>
            <person name="Mahmoud A."/>
            <person name="Hajiyev E."/>
            <person name="Babayeva S."/>
            <person name="Izzatullayeva V."/>
            <person name="Mammadov A."/>
            <person name="Mammadov A."/>
            <person name="Sharifova S."/>
            <person name="Ojaghi J."/>
            <person name="Eynullazada K."/>
            <person name="Bayramov B."/>
            <person name="Abdulazimova A."/>
            <person name="Shahmuradov I."/>
        </authorList>
    </citation>
    <scope>NUCLEOTIDE SEQUENCE [LARGE SCALE GENOMIC DNA]</scope>
    <source>
        <strain evidence="3">cv. AG2017</strain>
        <tissue evidence="2">Leaf</tissue>
    </source>
</reference>
<dbReference type="SMART" id="SM00271">
    <property type="entry name" value="DnaJ"/>
    <property type="match status" value="1"/>
</dbReference>
<dbReference type="Pfam" id="PF14308">
    <property type="entry name" value="DnaJ-X"/>
    <property type="match status" value="1"/>
</dbReference>
<dbReference type="InterPro" id="IPR001623">
    <property type="entry name" value="DnaJ_domain"/>
</dbReference>
<dbReference type="Gene3D" id="1.10.287.110">
    <property type="entry name" value="DnaJ domain"/>
    <property type="match status" value="1"/>
</dbReference>
<dbReference type="SUPFAM" id="SSF46565">
    <property type="entry name" value="Chaperone J-domain"/>
    <property type="match status" value="1"/>
</dbReference>
<dbReference type="InterPro" id="IPR052423">
    <property type="entry name" value="EMIR"/>
</dbReference>
<dbReference type="PANTHER" id="PTHR44094">
    <property type="entry name" value="DNAJ HEAT SHOCK N-TERMINAL DOMAIN-CONTAINING PROTEIN"/>
    <property type="match status" value="1"/>
</dbReference>
<evidence type="ECO:0000313" key="2">
    <source>
        <dbReference type="EMBL" id="PKI35721.1"/>
    </source>
</evidence>
<evidence type="ECO:0000313" key="3">
    <source>
        <dbReference type="Proteomes" id="UP000233551"/>
    </source>
</evidence>
<evidence type="ECO:0000259" key="1">
    <source>
        <dbReference type="PROSITE" id="PS50076"/>
    </source>
</evidence>
<dbReference type="InterPro" id="IPR036869">
    <property type="entry name" value="J_dom_sf"/>
</dbReference>
<dbReference type="PANTHER" id="PTHR44094:SF17">
    <property type="entry name" value="CHAPERONE PROTEIN DNAJ 10"/>
    <property type="match status" value="1"/>
</dbReference>
<comment type="caution">
    <text evidence="2">The sequence shown here is derived from an EMBL/GenBank/DDBJ whole genome shotgun (WGS) entry which is preliminary data.</text>
</comment>
<proteinExistence type="predicted"/>
<feature type="domain" description="J" evidence="1">
    <location>
        <begin position="6"/>
        <end position="71"/>
    </location>
</feature>
<dbReference type="Pfam" id="PF00226">
    <property type="entry name" value="DnaJ"/>
    <property type="match status" value="1"/>
</dbReference>
<dbReference type="InterPro" id="IPR018253">
    <property type="entry name" value="DnaJ_domain_CS"/>
</dbReference>
<sequence length="288" mass="32669">MVRETEYYDVLGVKPSATEAEIKKAYYIKARQVHPDKNPNDPYAAQKFQVLGEAYQVLSDPTQRQAYDAHGKAGVSTDAIIDPAAIFAMLFGSELFEDYIGQLAMASMASLDIFTEGEQFDANKLKEKMRIVQKEREEKLAQILKDRLNQYVQGQKEDFIRHAEAEVNRLSSAAYGVDMLSTIGYIYVRQAAKELGKKAIYLGMPFIAEWFRTKGHFIKSQVTAATGAIALIQLQEEMKKQLSQEGNYTEEELEEYMQSHKKLMIDSLWKLNVADIEATLSQVCHMVV</sequence>
<dbReference type="STRING" id="22663.A0A2I0HVJ2"/>
<name>A0A2I0HVJ2_PUNGR</name>
<dbReference type="InterPro" id="IPR026894">
    <property type="entry name" value="DnaJ_X"/>
</dbReference>
<dbReference type="FunFam" id="1.10.287.110:FF:000086">
    <property type="entry name" value="Chaperone protein dnaJ 10"/>
    <property type="match status" value="1"/>
</dbReference>
<accession>A0A2I0HVJ2</accession>
<organism evidence="2 3">
    <name type="scientific">Punica granatum</name>
    <name type="common">Pomegranate</name>
    <dbReference type="NCBI Taxonomy" id="22663"/>
    <lineage>
        <taxon>Eukaryota</taxon>
        <taxon>Viridiplantae</taxon>
        <taxon>Streptophyta</taxon>
        <taxon>Embryophyta</taxon>
        <taxon>Tracheophyta</taxon>
        <taxon>Spermatophyta</taxon>
        <taxon>Magnoliopsida</taxon>
        <taxon>eudicotyledons</taxon>
        <taxon>Gunneridae</taxon>
        <taxon>Pentapetalae</taxon>
        <taxon>rosids</taxon>
        <taxon>malvids</taxon>
        <taxon>Myrtales</taxon>
        <taxon>Lythraceae</taxon>
        <taxon>Punica</taxon>
    </lineage>
</organism>
<dbReference type="CDD" id="cd06257">
    <property type="entry name" value="DnaJ"/>
    <property type="match status" value="1"/>
</dbReference>
<dbReference type="PROSITE" id="PS00636">
    <property type="entry name" value="DNAJ_1"/>
    <property type="match status" value="1"/>
</dbReference>
<dbReference type="PROSITE" id="PS50076">
    <property type="entry name" value="DNAJ_2"/>
    <property type="match status" value="1"/>
</dbReference>
<dbReference type="PRINTS" id="PR00625">
    <property type="entry name" value="JDOMAIN"/>
</dbReference>
<dbReference type="AlphaFoldDB" id="A0A2I0HVJ2"/>
<dbReference type="Proteomes" id="UP000233551">
    <property type="component" value="Unassembled WGS sequence"/>
</dbReference>
<gene>
    <name evidence="2" type="ORF">CRG98_043879</name>
</gene>